<reference evidence="2" key="3">
    <citation type="submission" date="2016-11" db="EMBL/GenBank/DDBJ databases">
        <authorList>
            <person name="Jaros S."/>
            <person name="Januszkiewicz K."/>
            <person name="Wedrychowicz H."/>
        </authorList>
    </citation>
    <scope>NUCLEOTIDE SEQUENCE [LARGE SCALE GENOMIC DNA]</scope>
    <source>
        <strain evidence="2">DSM 27989</strain>
    </source>
</reference>
<name>A0A1M6W7T0_9FLAO</name>
<evidence type="ECO:0000313" key="3">
    <source>
        <dbReference type="Proteomes" id="UP000184120"/>
    </source>
</evidence>
<dbReference type="STRING" id="1434701.SAMN05443634_104195"/>
<keyword evidence="4" id="KW-1185">Reference proteome</keyword>
<reference evidence="1" key="5">
    <citation type="submission" date="2024-05" db="EMBL/GenBank/DDBJ databases">
        <authorList>
            <person name="Sun Q."/>
            <person name="Zhou Y."/>
        </authorList>
    </citation>
    <scope>NUCLEOTIDE SEQUENCE</scope>
    <source>
        <strain evidence="1">CGMCC 1.12707</strain>
    </source>
</reference>
<accession>A0A1M6W7T0</accession>
<dbReference type="RefSeq" id="WP_143147250.1">
    <property type="nucleotide sequence ID" value="NZ_BMFL01000002.1"/>
</dbReference>
<proteinExistence type="predicted"/>
<reference evidence="1" key="1">
    <citation type="journal article" date="2014" name="Int. J. Syst. Evol. Microbiol.">
        <title>Complete genome of a new Firmicutes species belonging to the dominant human colonic microbiota ('Ruminococcus bicirculans') reveals two chromosomes and a selective capacity to utilize plant glucans.</title>
        <authorList>
            <consortium name="NISC Comparative Sequencing Program"/>
            <person name="Wegmann U."/>
            <person name="Louis P."/>
            <person name="Goesmann A."/>
            <person name="Henrissat B."/>
            <person name="Duncan S.H."/>
            <person name="Flint H.J."/>
        </authorList>
    </citation>
    <scope>NUCLEOTIDE SEQUENCE</scope>
    <source>
        <strain evidence="1">CGMCC 1.12707</strain>
    </source>
</reference>
<evidence type="ECO:0000313" key="2">
    <source>
        <dbReference type="EMBL" id="SHK89679.1"/>
    </source>
</evidence>
<dbReference type="Proteomes" id="UP000184120">
    <property type="component" value="Unassembled WGS sequence"/>
</dbReference>
<dbReference type="AlphaFoldDB" id="A0A1M6W7T0"/>
<protein>
    <submittedName>
        <fullName evidence="2">Uncharacterized protein</fullName>
    </submittedName>
</protein>
<dbReference type="OrthoDB" id="1094459at2"/>
<evidence type="ECO:0000313" key="4">
    <source>
        <dbReference type="Proteomes" id="UP000650994"/>
    </source>
</evidence>
<gene>
    <name evidence="1" type="ORF">GCM10010984_02990</name>
    <name evidence="2" type="ORF">SAMN05443634_104195</name>
</gene>
<organism evidence="2 3">
    <name type="scientific">Chishuiella changwenlii</name>
    <dbReference type="NCBI Taxonomy" id="1434701"/>
    <lineage>
        <taxon>Bacteria</taxon>
        <taxon>Pseudomonadati</taxon>
        <taxon>Bacteroidota</taxon>
        <taxon>Flavobacteriia</taxon>
        <taxon>Flavobacteriales</taxon>
        <taxon>Weeksellaceae</taxon>
        <taxon>Chishuiella</taxon>
    </lineage>
</organism>
<dbReference type="SUPFAM" id="SSF53756">
    <property type="entry name" value="UDP-Glycosyltransferase/glycogen phosphorylase"/>
    <property type="match status" value="1"/>
</dbReference>
<sequence>MYQGKDLHFVSMDVPYPPNYGGIIDVFYKLKAFSHFDVEIHLHLFGFKECDVDIFKKYAKNVYFYPIHQKPHYIFQKYPLSVRSRDSKLFYERIKSLKAPIFFESLKTTFILNKYSLDDYPKYLRLHNIEQNYFSGLARSEKNIIKKALYNIESKKYIDYEKIIHQFDEVFTISKFEQNYTKEKFNKGKFIPVFHGNKEFQLLSEEGKFALYHGDLRTSDNRKVVSFLIDVFKEIDYPFVIASGTKEEWVKSKIQNFDHIKFVKLKDFDHLKELFGDAHLNVSWSFQESGTKLKIINALFNSRFSIINKNVIDDEVISSLCTKVSNKSELIEAINKLKDQPFTVSNEYINTLEHYLNNKLNAEIILKQIFSKL</sequence>
<dbReference type="EMBL" id="FRBH01000004">
    <property type="protein sequence ID" value="SHK89679.1"/>
    <property type="molecule type" value="Genomic_DNA"/>
</dbReference>
<dbReference type="Proteomes" id="UP000650994">
    <property type="component" value="Unassembled WGS sequence"/>
</dbReference>
<evidence type="ECO:0000313" key="1">
    <source>
        <dbReference type="EMBL" id="GGE88737.1"/>
    </source>
</evidence>
<reference evidence="4" key="4">
    <citation type="journal article" date="2019" name="Int. J. Syst. Evol. Microbiol.">
        <title>The Global Catalogue of Microorganisms (GCM) 10K type strain sequencing project: providing services to taxonomists for standard genome sequencing and annotation.</title>
        <authorList>
            <consortium name="The Broad Institute Genomics Platform"/>
            <consortium name="The Broad Institute Genome Sequencing Center for Infectious Disease"/>
            <person name="Wu L."/>
            <person name="Ma J."/>
        </authorList>
    </citation>
    <scope>NUCLEOTIDE SEQUENCE [LARGE SCALE GENOMIC DNA]</scope>
    <source>
        <strain evidence="4">CGMCC 1.12707</strain>
    </source>
</reference>
<dbReference type="Gene3D" id="3.40.50.2000">
    <property type="entry name" value="Glycogen Phosphorylase B"/>
    <property type="match status" value="1"/>
</dbReference>
<reference evidence="3" key="2">
    <citation type="submission" date="2016-11" db="EMBL/GenBank/DDBJ databases">
        <authorList>
            <person name="Varghese N."/>
            <person name="Submissions S."/>
        </authorList>
    </citation>
    <scope>NUCLEOTIDE SEQUENCE [LARGE SCALE GENOMIC DNA]</scope>
    <source>
        <strain evidence="3">DSM 27989</strain>
    </source>
</reference>
<dbReference type="EMBL" id="BMFL01000002">
    <property type="protein sequence ID" value="GGE88737.1"/>
    <property type="molecule type" value="Genomic_DNA"/>
</dbReference>